<dbReference type="HOGENOM" id="CLU_3270799_0_0_6"/>
<sequence>MLDYQVFITNLQIQFPGILISHNVTSYRLSCYRLITNRFVI</sequence>
<protein>
    <submittedName>
        <fullName evidence="1">Uncharacterized protein</fullName>
    </submittedName>
</protein>
<keyword evidence="2" id="KW-1185">Reference proteome</keyword>
<organism evidence="1 2">
    <name type="scientific">Gynuella sunshinyii YC6258</name>
    <dbReference type="NCBI Taxonomy" id="1445510"/>
    <lineage>
        <taxon>Bacteria</taxon>
        <taxon>Pseudomonadati</taxon>
        <taxon>Pseudomonadota</taxon>
        <taxon>Gammaproteobacteria</taxon>
        <taxon>Oceanospirillales</taxon>
        <taxon>Saccharospirillaceae</taxon>
        <taxon>Gynuella</taxon>
    </lineage>
</organism>
<accession>A0A0C5V9T2</accession>
<dbReference type="STRING" id="1445510.YC6258_04079"/>
<dbReference type="Proteomes" id="UP000032266">
    <property type="component" value="Chromosome"/>
</dbReference>
<gene>
    <name evidence="1" type="ORF">YC6258_04079</name>
</gene>
<dbReference type="EMBL" id="CP007142">
    <property type="protein sequence ID" value="AJQ96115.1"/>
    <property type="molecule type" value="Genomic_DNA"/>
</dbReference>
<evidence type="ECO:0000313" key="2">
    <source>
        <dbReference type="Proteomes" id="UP000032266"/>
    </source>
</evidence>
<dbReference type="AlphaFoldDB" id="A0A0C5V9T2"/>
<reference evidence="1 2" key="1">
    <citation type="submission" date="2014-01" db="EMBL/GenBank/DDBJ databases">
        <title>Full genme sequencing of cellulolytic bacterium Gynuella sunshinyii YC6258T gen. nov., sp. nov.</title>
        <authorList>
            <person name="Khan H."/>
            <person name="Chung E.J."/>
            <person name="Chung Y.R."/>
        </authorList>
    </citation>
    <scope>NUCLEOTIDE SEQUENCE [LARGE SCALE GENOMIC DNA]</scope>
    <source>
        <strain evidence="1 2">YC6258</strain>
    </source>
</reference>
<proteinExistence type="predicted"/>
<dbReference type="KEGG" id="gsn:YC6258_04079"/>
<evidence type="ECO:0000313" key="1">
    <source>
        <dbReference type="EMBL" id="AJQ96115.1"/>
    </source>
</evidence>
<name>A0A0C5V9T2_9GAMM</name>